<dbReference type="EMBL" id="CAAHFH010000002">
    <property type="protein sequence ID" value="VGO22561.1"/>
    <property type="molecule type" value="Genomic_DNA"/>
</dbReference>
<name>A0A6C2UTF8_9BACT</name>
<dbReference type="AlphaFoldDB" id="A0A6C2UTF8"/>
<proteinExistence type="predicted"/>
<evidence type="ECO:0000313" key="1">
    <source>
        <dbReference type="EMBL" id="VGO22561.1"/>
    </source>
</evidence>
<accession>A0A6C2UTF8</accession>
<organism evidence="1 2">
    <name type="scientific">Pontiella sulfatireligans</name>
    <dbReference type="NCBI Taxonomy" id="2750658"/>
    <lineage>
        <taxon>Bacteria</taxon>
        <taxon>Pseudomonadati</taxon>
        <taxon>Kiritimatiellota</taxon>
        <taxon>Kiritimatiellia</taxon>
        <taxon>Kiritimatiellales</taxon>
        <taxon>Pontiellaceae</taxon>
        <taxon>Pontiella</taxon>
    </lineage>
</organism>
<reference evidence="1 2" key="1">
    <citation type="submission" date="2019-04" db="EMBL/GenBank/DDBJ databases">
        <authorList>
            <person name="Van Vliet M D."/>
        </authorList>
    </citation>
    <scope>NUCLEOTIDE SEQUENCE [LARGE SCALE GENOMIC DNA]</scope>
    <source>
        <strain evidence="1 2">F21</strain>
    </source>
</reference>
<sequence length="202" mass="22333">MSEVFEPGTGVQLKEHSPIMVFSGIEDENGHLQCLWHNDSGHLQEYYFHPEILIDMLKTETFSNGMLVEIGSVVSLGVDHWAPGKPEVEMLVTGLNGGSAICLWFIDQRCVIKEIPLASLVVPRQVKYGAEEKPEIGSNITLPISSAPSMTLASIDEEKGDCLWFLDSKDLVRGVFPVSLLLPVLEPSPHIDLTEYEDGIPF</sequence>
<gene>
    <name evidence="1" type="ORF">SCARR_04646</name>
</gene>
<dbReference type="RefSeq" id="WP_136064006.1">
    <property type="nucleotide sequence ID" value="NZ_CAAHFH010000002.1"/>
</dbReference>
<evidence type="ECO:0000313" key="2">
    <source>
        <dbReference type="Proteomes" id="UP000346198"/>
    </source>
</evidence>
<keyword evidence="2" id="KW-1185">Reference proteome</keyword>
<dbReference type="Proteomes" id="UP000346198">
    <property type="component" value="Unassembled WGS sequence"/>
</dbReference>
<protein>
    <submittedName>
        <fullName evidence="1">Uncharacterized protein</fullName>
    </submittedName>
</protein>